<accession>A0A397R0K7</accession>
<comment type="caution">
    <text evidence="1">The sequence shown here is derived from an EMBL/GenBank/DDBJ whole genome shotgun (WGS) entry which is preliminary data.</text>
</comment>
<reference evidence="1 2" key="1">
    <citation type="submission" date="2018-08" db="EMBL/GenBank/DDBJ databases">
        <title>Genomic Encyclopedia of Archaeal and Bacterial Type Strains, Phase II (KMG-II): from individual species to whole genera.</title>
        <authorList>
            <person name="Goeker M."/>
        </authorList>
    </citation>
    <scope>NUCLEOTIDE SEQUENCE [LARGE SCALE GENOMIC DNA]</scope>
    <source>
        <strain evidence="1 2">ATCC 27112</strain>
    </source>
</reference>
<evidence type="ECO:0000313" key="1">
    <source>
        <dbReference type="EMBL" id="RIA64967.1"/>
    </source>
</evidence>
<sequence length="574" mass="66081">MEYVTGKRQVIMNFSEKFCKTEAEVLSSACFEEVWSKYVDHLYKTENQAFLPVLNVFTRRDVKTKTIRLFKFLLEFSVEEVQSFDPFYNQSLTRKDVWYDLVQNFYDYWRKLERYAVVFTRATMDGIETASFIEAQTEFNDVVLKTYRTICEKLYGHRFPIYRQLPAGTNAAILITKNHWMEKDSPYAFLTDCEAIEEIIIRPPFISYSDKNKRTGTYPEAKENPINWIKDNFKAKEYYCYAAKVGSALAYVYFHRDYLAHGITLCNLFEFVPVSEVKGRKPELIYIFGADYEDESYFYYDKENDIYVGVAPHNSTIDYFGYMKKMLLTLYNTKMIEEGALPLHGACVHITMKSGKTKNIVIIGDSGAGKSESLEALSEMAGDDISSQLTIFDDMGTFKMDKDGNIKAYGTEIGAFVRLDDMTGGYAYREMDRAIFMNPDKTNSRLVIPVATYPQIMEGYSVDMVLYANNYDPECEDAVEFYKTADEAKPIFIRGARRAKGTTQEVGMTETFFANPFGPVQREEKTRVIIDRIFDKLFEDGTKVGVLHTRLAVPGMEHEGPAIAAKRLFEIIGD</sequence>
<evidence type="ECO:0000313" key="2">
    <source>
        <dbReference type="Proteomes" id="UP000266506"/>
    </source>
</evidence>
<dbReference type="OrthoDB" id="7052199at2"/>
<proteinExistence type="predicted"/>
<protein>
    <recommendedName>
        <fullName evidence="3">Phosphoenolpyruvate carboxykinase</fullName>
    </recommendedName>
</protein>
<dbReference type="AlphaFoldDB" id="A0A397R0K7"/>
<dbReference type="EMBL" id="QXEV01000027">
    <property type="protein sequence ID" value="RIA64967.1"/>
    <property type="molecule type" value="Genomic_DNA"/>
</dbReference>
<dbReference type="RefSeq" id="WP_119016788.1">
    <property type="nucleotide sequence ID" value="NZ_QXEV01000027.1"/>
</dbReference>
<organism evidence="1 2">
    <name type="scientific">Anaeroplasma bactoclasticum</name>
    <dbReference type="NCBI Taxonomy" id="2088"/>
    <lineage>
        <taxon>Bacteria</taxon>
        <taxon>Bacillati</taxon>
        <taxon>Mycoplasmatota</taxon>
        <taxon>Mollicutes</taxon>
        <taxon>Anaeroplasmatales</taxon>
        <taxon>Anaeroplasmataceae</taxon>
        <taxon>Anaeroplasma</taxon>
    </lineage>
</organism>
<dbReference type="SUPFAM" id="SSF53795">
    <property type="entry name" value="PEP carboxykinase-like"/>
    <property type="match status" value="1"/>
</dbReference>
<gene>
    <name evidence="1" type="ORF">EI71_01707</name>
</gene>
<name>A0A397R0K7_9MOLU</name>
<keyword evidence="2" id="KW-1185">Reference proteome</keyword>
<evidence type="ECO:0008006" key="3">
    <source>
        <dbReference type="Google" id="ProtNLM"/>
    </source>
</evidence>
<dbReference type="InParanoid" id="A0A397R0K7"/>
<dbReference type="Proteomes" id="UP000266506">
    <property type="component" value="Unassembled WGS sequence"/>
</dbReference>